<evidence type="ECO:0000313" key="3">
    <source>
        <dbReference type="Proteomes" id="UP000011648"/>
    </source>
</evidence>
<protein>
    <submittedName>
        <fullName evidence="2">Uncharacterized protein</fullName>
    </submittedName>
</protein>
<reference evidence="2 3" key="1">
    <citation type="journal article" date="2014" name="PLoS Genet.">
        <title>Phylogenetically driven sequencing of extremely halophilic archaea reveals strategies for static and dynamic osmo-response.</title>
        <authorList>
            <person name="Becker E.A."/>
            <person name="Seitzer P.M."/>
            <person name="Tritt A."/>
            <person name="Larsen D."/>
            <person name="Krusor M."/>
            <person name="Yao A.I."/>
            <person name="Wu D."/>
            <person name="Madern D."/>
            <person name="Eisen J.A."/>
            <person name="Darling A.E."/>
            <person name="Facciotti M.T."/>
        </authorList>
    </citation>
    <scope>NUCLEOTIDE SEQUENCE [LARGE SCALE GENOMIC DNA]</scope>
    <source>
        <strain evidence="2 3">DSM 12281</strain>
    </source>
</reference>
<dbReference type="RefSeq" id="WP_006826985.1">
    <property type="nucleotide sequence ID" value="NZ_AOIL01000052.1"/>
</dbReference>
<feature type="compositionally biased region" description="Acidic residues" evidence="1">
    <location>
        <begin position="48"/>
        <end position="57"/>
    </location>
</feature>
<feature type="region of interest" description="Disordered" evidence="1">
    <location>
        <begin position="30"/>
        <end position="67"/>
    </location>
</feature>
<dbReference type="OrthoDB" id="201863at2157"/>
<comment type="caution">
    <text evidence="2">The sequence shown here is derived from an EMBL/GenBank/DDBJ whole genome shotgun (WGS) entry which is preliminary data.</text>
</comment>
<dbReference type="AlphaFoldDB" id="L9ZR88"/>
<keyword evidence="3" id="KW-1185">Reference proteome</keyword>
<dbReference type="PATRIC" id="fig|1230458.4.peg.3385"/>
<evidence type="ECO:0000313" key="2">
    <source>
        <dbReference type="EMBL" id="ELY88067.1"/>
    </source>
</evidence>
<dbReference type="PROSITE" id="PS51257">
    <property type="entry name" value="PROKAR_LIPOPROTEIN"/>
    <property type="match status" value="1"/>
</dbReference>
<accession>L9ZR88</accession>
<organism evidence="2 3">
    <name type="scientific">Natrialba taiwanensis DSM 12281</name>
    <dbReference type="NCBI Taxonomy" id="1230458"/>
    <lineage>
        <taxon>Archaea</taxon>
        <taxon>Methanobacteriati</taxon>
        <taxon>Methanobacteriota</taxon>
        <taxon>Stenosarchaea group</taxon>
        <taxon>Halobacteria</taxon>
        <taxon>Halobacteriales</taxon>
        <taxon>Natrialbaceae</taxon>
        <taxon>Natrialba</taxon>
    </lineage>
</organism>
<proteinExistence type="predicted"/>
<dbReference type="Proteomes" id="UP000011648">
    <property type="component" value="Unassembled WGS sequence"/>
</dbReference>
<dbReference type="EMBL" id="AOIL01000052">
    <property type="protein sequence ID" value="ELY88067.1"/>
    <property type="molecule type" value="Genomic_DNA"/>
</dbReference>
<gene>
    <name evidence="2" type="ORF">C484_16689</name>
</gene>
<sequence>MSRYRRRFLQTLAGGSVLLAGCTELAAVDGDAGRSPAQGDDTSNGSSETDESDELTEQADSRTLATNPTVVEFETAPLTAAVTGRVRTADGLMMALDFDEPATSSSPATLTAIIANMRSYEQTFEPDRLVVLDELVASRSPGDRDAVYLAPAEAHPLAETTPEYDRDDDGRWRLTSPSGDWFPETITLEADQRISAEYYLLGHHQPGTQPIEDRRYRFNYGENSFEIAIWPTEQPGPNGDSTFAGTTVPPLPDRDDVRWYHEATPETPVFLEPSRESVTAPARIEFSLVNHARERLSGNPYQWRLYKLVDGAWHHIAPWMTPQPLSWVTPGAIDDSELVVYAGEPITHQGERTVGFLGGGQYAYTVGYSVDSETHAALVELDAPDLHVDPEADAVVDDARSDGTERVVRLPNYADARRPATVTVSRVGSPSAGAASTADARVIPEQLPRPSFRAFRNSLPLFGDDVERVQVRTDRSTALRWFDFESDTTHTIAYEGDLFEATASLEST</sequence>
<name>L9ZR88_9EURY</name>
<evidence type="ECO:0000256" key="1">
    <source>
        <dbReference type="SAM" id="MobiDB-lite"/>
    </source>
</evidence>